<organism evidence="3">
    <name type="scientific">Streptantibioticus silvisoli</name>
    <dbReference type="NCBI Taxonomy" id="2705255"/>
    <lineage>
        <taxon>Bacteria</taxon>
        <taxon>Bacillati</taxon>
        <taxon>Actinomycetota</taxon>
        <taxon>Actinomycetes</taxon>
        <taxon>Kitasatosporales</taxon>
        <taxon>Streptomycetaceae</taxon>
        <taxon>Streptantibioticus</taxon>
    </lineage>
</organism>
<name>A0AA90KC71_9ACTN</name>
<sequence>MRTRAATYPNSATARWCTQQVVRRNEQRIHRWLAVGGRRRLTLEAAWPSREQPVGMVLLQAMELVGAGPVDVRAARVVLVRDAKATRGFAVLATFPINL</sequence>
<dbReference type="RefSeq" id="WP_271314081.1">
    <property type="nucleotide sequence ID" value="NZ_JAAGKO020000020.1"/>
</dbReference>
<reference evidence="3 4" key="1">
    <citation type="submission" date="2023-05" db="EMBL/GenBank/DDBJ databases">
        <title>Streptantibioticus silvisoli sp. nov., acidotolerant actinomycetes 1 from pine litter.</title>
        <authorList>
            <person name="Swiecimska M."/>
            <person name="Golinska P."/>
            <person name="Sangal V."/>
            <person name="Wachnowicz B."/>
            <person name="Goodfellow M."/>
        </authorList>
    </citation>
    <scope>NUCLEOTIDE SEQUENCE</scope>
    <source>
        <strain evidence="3">SL13</strain>
        <strain evidence="2 4">SL54</strain>
    </source>
</reference>
<protein>
    <recommendedName>
        <fullName evidence="1">Bacterial CdiA-CT RNAse A domain-containing protein</fullName>
    </recommendedName>
</protein>
<dbReference type="Proteomes" id="UP001156398">
    <property type="component" value="Unassembled WGS sequence"/>
</dbReference>
<dbReference type="AlphaFoldDB" id="A0AA90KC71"/>
<dbReference type="EMBL" id="JABXJJ020000062">
    <property type="protein sequence ID" value="MDI5974142.1"/>
    <property type="molecule type" value="Genomic_DNA"/>
</dbReference>
<feature type="domain" description="Bacterial CdiA-CT RNAse A" evidence="1">
    <location>
        <begin position="4"/>
        <end position="96"/>
    </location>
</feature>
<gene>
    <name evidence="2" type="ORF">POF43_015645</name>
    <name evidence="3" type="ORF">POF50_033175</name>
</gene>
<evidence type="ECO:0000313" key="4">
    <source>
        <dbReference type="Proteomes" id="UP001156398"/>
    </source>
</evidence>
<dbReference type="Pfam" id="PF18431">
    <property type="entry name" value="RNAse_A_bac"/>
    <property type="match status" value="1"/>
</dbReference>
<evidence type="ECO:0000259" key="1">
    <source>
        <dbReference type="Pfam" id="PF18431"/>
    </source>
</evidence>
<dbReference type="EMBL" id="JAAGKO020000020">
    <property type="protein sequence ID" value="MDI5964133.1"/>
    <property type="molecule type" value="Genomic_DNA"/>
</dbReference>
<dbReference type="InterPro" id="IPR041436">
    <property type="entry name" value="RNAse_A_bac"/>
</dbReference>
<proteinExistence type="predicted"/>
<evidence type="ECO:0000313" key="3">
    <source>
        <dbReference type="EMBL" id="MDI5974142.1"/>
    </source>
</evidence>
<accession>A0AA90KC71</accession>
<keyword evidence="4" id="KW-1185">Reference proteome</keyword>
<comment type="caution">
    <text evidence="3">The sequence shown here is derived from an EMBL/GenBank/DDBJ whole genome shotgun (WGS) entry which is preliminary data.</text>
</comment>
<evidence type="ECO:0000313" key="2">
    <source>
        <dbReference type="EMBL" id="MDI5964133.1"/>
    </source>
</evidence>